<dbReference type="EMBL" id="JAVRIA010000001">
    <property type="protein sequence ID" value="MDT0557170.1"/>
    <property type="molecule type" value="Genomic_DNA"/>
</dbReference>
<keyword evidence="2" id="KW-1185">Reference proteome</keyword>
<comment type="caution">
    <text evidence="1">The sequence shown here is derived from an EMBL/GenBank/DDBJ whole genome shotgun (WGS) entry which is preliminary data.</text>
</comment>
<dbReference type="RefSeq" id="WP_311425942.1">
    <property type="nucleotide sequence ID" value="NZ_JAVRIA010000001.1"/>
</dbReference>
<accession>A0ABU2YIV4</accession>
<sequence>MPCGTLRIAKPLYAIRENRKQIMPFTPKDLDELPISFCDKKGETWVIVGPCSASSWKKRKIPLDGREYKCAGTIILKNGTELRASFSITTTTFDFIIMDTVYIPVNGTWYRWNEPELINALGINASEFLPHRWKTDKPLDYHVKAPYLIEERLLK</sequence>
<reference evidence="1 2" key="1">
    <citation type="submission" date="2023-09" db="EMBL/GenBank/DDBJ databases">
        <authorList>
            <person name="Rey-Velasco X."/>
        </authorList>
    </citation>
    <scope>NUCLEOTIDE SEQUENCE [LARGE SCALE GENOMIC DNA]</scope>
    <source>
        <strain evidence="1 2">W332</strain>
    </source>
</reference>
<gene>
    <name evidence="1" type="ORF">RM697_00835</name>
</gene>
<protein>
    <submittedName>
        <fullName evidence="1">Uncharacterized protein</fullName>
    </submittedName>
</protein>
<dbReference type="Proteomes" id="UP001259492">
    <property type="component" value="Unassembled WGS sequence"/>
</dbReference>
<name>A0ABU2YIV4_9FLAO</name>
<organism evidence="1 2">
    <name type="scientific">Microcosmobacter mediterraneus</name>
    <dbReference type="NCBI Taxonomy" id="3075607"/>
    <lineage>
        <taxon>Bacteria</taxon>
        <taxon>Pseudomonadati</taxon>
        <taxon>Bacteroidota</taxon>
        <taxon>Flavobacteriia</taxon>
        <taxon>Flavobacteriales</taxon>
        <taxon>Flavobacteriaceae</taxon>
        <taxon>Microcosmobacter</taxon>
    </lineage>
</organism>
<proteinExistence type="predicted"/>
<evidence type="ECO:0000313" key="2">
    <source>
        <dbReference type="Proteomes" id="UP001259492"/>
    </source>
</evidence>
<evidence type="ECO:0000313" key="1">
    <source>
        <dbReference type="EMBL" id="MDT0557170.1"/>
    </source>
</evidence>